<dbReference type="InterPro" id="IPR015410">
    <property type="entry name" value="DUF1985"/>
</dbReference>
<dbReference type="EMBL" id="CP133613">
    <property type="protein sequence ID" value="WMV14662.1"/>
    <property type="molecule type" value="Genomic_DNA"/>
</dbReference>
<evidence type="ECO:0000256" key="1">
    <source>
        <dbReference type="SAM" id="MobiDB-lite"/>
    </source>
</evidence>
<dbReference type="Pfam" id="PF09331">
    <property type="entry name" value="DUF1985"/>
    <property type="match status" value="1"/>
</dbReference>
<feature type="domain" description="DUF1985" evidence="2">
    <location>
        <begin position="139"/>
        <end position="270"/>
    </location>
</feature>
<dbReference type="PANTHER" id="PTHR48449">
    <property type="entry name" value="DUF1985 DOMAIN-CONTAINING PROTEIN"/>
    <property type="match status" value="1"/>
</dbReference>
<organism evidence="3 4">
    <name type="scientific">Solanum verrucosum</name>
    <dbReference type="NCBI Taxonomy" id="315347"/>
    <lineage>
        <taxon>Eukaryota</taxon>
        <taxon>Viridiplantae</taxon>
        <taxon>Streptophyta</taxon>
        <taxon>Embryophyta</taxon>
        <taxon>Tracheophyta</taxon>
        <taxon>Spermatophyta</taxon>
        <taxon>Magnoliopsida</taxon>
        <taxon>eudicotyledons</taxon>
        <taxon>Gunneridae</taxon>
        <taxon>Pentapetalae</taxon>
        <taxon>asterids</taxon>
        <taxon>lamiids</taxon>
        <taxon>Solanales</taxon>
        <taxon>Solanaceae</taxon>
        <taxon>Solanoideae</taxon>
        <taxon>Solaneae</taxon>
        <taxon>Solanum</taxon>
    </lineage>
</organism>
<protein>
    <recommendedName>
        <fullName evidence="2">DUF1985 domain-containing protein</fullName>
    </recommendedName>
</protein>
<feature type="non-terminal residue" evidence="3">
    <location>
        <position position="577"/>
    </location>
</feature>
<keyword evidence="4" id="KW-1185">Reference proteome</keyword>
<reference evidence="3" key="1">
    <citation type="submission" date="2023-08" db="EMBL/GenBank/DDBJ databases">
        <title>A de novo genome assembly of Solanum verrucosum Schlechtendal, a Mexican diploid species geographically isolated from the other diploid A-genome species in potato relatives.</title>
        <authorList>
            <person name="Hosaka K."/>
        </authorList>
    </citation>
    <scope>NUCLEOTIDE SEQUENCE</scope>
    <source>
        <tissue evidence="3">Young leaves</tissue>
    </source>
</reference>
<proteinExistence type="predicted"/>
<evidence type="ECO:0000313" key="4">
    <source>
        <dbReference type="Proteomes" id="UP001234989"/>
    </source>
</evidence>
<sequence length="577" mass="66595">MKVKMFLFKLVQPSNKKKKKKCNSVVYTCSDDSDSDFVPESSYIKDKNYMKGETSRAPNPKIKVRAKKFNSRSGKVVPKEKKKYTHWCSYTNMDVCDDIRNRLNDQQFLQFKESPFGLFLDMPHIKVQPQLLRSLLLVETKNDRDDMFIVNENDTELKFGIREFVVITGLKCGLDSDFYSDPDSPNRLLAQYFPGIKQVRKSEFINAFNAKDFIEPGDVFKMALVYFIETFLLSVEPNNNFVSKLHFDLVETGEYKDYPWGNLCFRTLLKNCSHKLGKNPSSFKFGGFHLALQIWFYECCSKVDRSVATRICTTTPRILNWRTSDSLIYFEFLKNTMFRKYGNQIKFSNIVLTDVELADMDPSIMPESTNNQDEGVKMVLTDEERYLRLKNEIVNVRENFTMSGKIFEVDDHIKDLKAYIDDSMKLLIEEFRSSKKKSSESPTHEKFFPVQDVEQNQTADTFGMKNSDTVASENEVDDSSGMNLSDTVSKYDMPGTSSTKTPTLDDFPPFTDTRMVALDPILNETVTPQLQMQIKNSGKYDTSPYVQLPEGGKSCEKRMIFSNAKHPFEKFKGFDCS</sequence>
<dbReference type="AlphaFoldDB" id="A0AAF0TC32"/>
<name>A0AAF0TC32_SOLVR</name>
<gene>
    <name evidence="3" type="ORF">MTR67_008047</name>
</gene>
<feature type="compositionally biased region" description="Polar residues" evidence="1">
    <location>
        <begin position="461"/>
        <end position="472"/>
    </location>
</feature>
<accession>A0AAF0TC32</accession>
<dbReference type="Proteomes" id="UP001234989">
    <property type="component" value="Chromosome 2"/>
</dbReference>
<feature type="region of interest" description="Disordered" evidence="1">
    <location>
        <begin position="461"/>
        <end position="484"/>
    </location>
</feature>
<dbReference type="PANTHER" id="PTHR48449:SF1">
    <property type="entry name" value="DUF1985 DOMAIN-CONTAINING PROTEIN"/>
    <property type="match status" value="1"/>
</dbReference>
<evidence type="ECO:0000259" key="2">
    <source>
        <dbReference type="Pfam" id="PF09331"/>
    </source>
</evidence>
<evidence type="ECO:0000313" key="3">
    <source>
        <dbReference type="EMBL" id="WMV14662.1"/>
    </source>
</evidence>